<dbReference type="InterPro" id="IPR036047">
    <property type="entry name" value="F-box-like_dom_sf"/>
</dbReference>
<evidence type="ECO:0000313" key="2">
    <source>
        <dbReference type="Proteomes" id="UP001630127"/>
    </source>
</evidence>
<dbReference type="PANTHER" id="PTHR38926:SF5">
    <property type="entry name" value="F-BOX AND LEUCINE-RICH REPEAT PROTEIN 6"/>
    <property type="match status" value="1"/>
</dbReference>
<dbReference type="InterPro" id="IPR032675">
    <property type="entry name" value="LRR_dom_sf"/>
</dbReference>
<gene>
    <name evidence="1" type="ORF">ACH5RR_034919</name>
</gene>
<dbReference type="Gene3D" id="3.80.10.10">
    <property type="entry name" value="Ribonuclease Inhibitor"/>
    <property type="match status" value="1"/>
</dbReference>
<dbReference type="SUPFAM" id="SSF81383">
    <property type="entry name" value="F-box domain"/>
    <property type="match status" value="1"/>
</dbReference>
<reference evidence="1 2" key="1">
    <citation type="submission" date="2024-11" db="EMBL/GenBank/DDBJ databases">
        <title>A near-complete genome assembly of Cinchona calisaya.</title>
        <authorList>
            <person name="Lian D.C."/>
            <person name="Zhao X.W."/>
            <person name="Wei L."/>
        </authorList>
    </citation>
    <scope>NUCLEOTIDE SEQUENCE [LARGE SCALE GENOMIC DNA]</scope>
    <source>
        <tissue evidence="1">Nenye</tissue>
    </source>
</reference>
<name>A0ABD2YCB0_9GENT</name>
<proteinExistence type="predicted"/>
<keyword evidence="2" id="KW-1185">Reference proteome</keyword>
<sequence>MNSMDQRKWEELEMDCLVEVFKWIGMESLLLCVPLVCKSWYKATLDPKCWQILVFPEIRCSEHFPGPMIKHFVHSYGLWWHDFPSMSFAKFVVSRSHRSATTLVLPGTCSSQALEYISDECPELKFLGLSLDLLYHNGPVLENLISKWKNLQVLSVGNCYMLNEIFAQIRLHCKKFVGVICCYSWIGYEEASAIASLPKIKYLSFRKAHCHLNNLLMILESCRELELLELRDCGGFDCDDEIRRLASHIQTFRCDRSNTSKEDDDYHYFAGEEQARLVYNNFLNM</sequence>
<organism evidence="1 2">
    <name type="scientific">Cinchona calisaya</name>
    <dbReference type="NCBI Taxonomy" id="153742"/>
    <lineage>
        <taxon>Eukaryota</taxon>
        <taxon>Viridiplantae</taxon>
        <taxon>Streptophyta</taxon>
        <taxon>Embryophyta</taxon>
        <taxon>Tracheophyta</taxon>
        <taxon>Spermatophyta</taxon>
        <taxon>Magnoliopsida</taxon>
        <taxon>eudicotyledons</taxon>
        <taxon>Gunneridae</taxon>
        <taxon>Pentapetalae</taxon>
        <taxon>asterids</taxon>
        <taxon>lamiids</taxon>
        <taxon>Gentianales</taxon>
        <taxon>Rubiaceae</taxon>
        <taxon>Cinchonoideae</taxon>
        <taxon>Cinchoneae</taxon>
        <taxon>Cinchona</taxon>
    </lineage>
</organism>
<comment type="caution">
    <text evidence="1">The sequence shown here is derived from an EMBL/GenBank/DDBJ whole genome shotgun (WGS) entry which is preliminary data.</text>
</comment>
<protein>
    <submittedName>
        <fullName evidence="1">Uncharacterized protein</fullName>
    </submittedName>
</protein>
<accession>A0ABD2YCB0</accession>
<dbReference type="PANTHER" id="PTHR38926">
    <property type="entry name" value="F-BOX DOMAIN CONTAINING PROTEIN, EXPRESSED"/>
    <property type="match status" value="1"/>
</dbReference>
<dbReference type="Proteomes" id="UP001630127">
    <property type="component" value="Unassembled WGS sequence"/>
</dbReference>
<dbReference type="EMBL" id="JBJUIK010000014">
    <property type="protein sequence ID" value="KAL3505078.1"/>
    <property type="molecule type" value="Genomic_DNA"/>
</dbReference>
<evidence type="ECO:0000313" key="1">
    <source>
        <dbReference type="EMBL" id="KAL3505078.1"/>
    </source>
</evidence>
<dbReference type="SUPFAM" id="SSF52047">
    <property type="entry name" value="RNI-like"/>
    <property type="match status" value="1"/>
</dbReference>
<dbReference type="AlphaFoldDB" id="A0ABD2YCB0"/>
<dbReference type="Gene3D" id="1.20.1280.50">
    <property type="match status" value="1"/>
</dbReference>